<keyword evidence="2" id="KW-0472">Membrane</keyword>
<keyword evidence="2" id="KW-0812">Transmembrane</keyword>
<dbReference type="EMBL" id="AYKW01000007">
    <property type="protein sequence ID" value="PIL33512.1"/>
    <property type="molecule type" value="Genomic_DNA"/>
</dbReference>
<keyword evidence="2" id="KW-1133">Transmembrane helix</keyword>
<evidence type="ECO:0000313" key="4">
    <source>
        <dbReference type="Proteomes" id="UP000230002"/>
    </source>
</evidence>
<proteinExistence type="predicted"/>
<reference evidence="3 4" key="1">
    <citation type="journal article" date="2015" name="Sci. Rep.">
        <title>Chromosome-level genome map provides insights into diverse defense mechanisms in the medicinal fungus Ganoderma sinense.</title>
        <authorList>
            <person name="Zhu Y."/>
            <person name="Xu J."/>
            <person name="Sun C."/>
            <person name="Zhou S."/>
            <person name="Xu H."/>
            <person name="Nelson D.R."/>
            <person name="Qian J."/>
            <person name="Song J."/>
            <person name="Luo H."/>
            <person name="Xiang L."/>
            <person name="Li Y."/>
            <person name="Xu Z."/>
            <person name="Ji A."/>
            <person name="Wang L."/>
            <person name="Lu S."/>
            <person name="Hayward A."/>
            <person name="Sun W."/>
            <person name="Li X."/>
            <person name="Schwartz D.C."/>
            <person name="Wang Y."/>
            <person name="Chen S."/>
        </authorList>
    </citation>
    <scope>NUCLEOTIDE SEQUENCE [LARGE SCALE GENOMIC DNA]</scope>
    <source>
        <strain evidence="3 4">ZZ0214-1</strain>
    </source>
</reference>
<feature type="compositionally biased region" description="Polar residues" evidence="1">
    <location>
        <begin position="176"/>
        <end position="192"/>
    </location>
</feature>
<evidence type="ECO:0000256" key="2">
    <source>
        <dbReference type="SAM" id="Phobius"/>
    </source>
</evidence>
<accession>A0A2G8SIC5</accession>
<keyword evidence="4" id="KW-1185">Reference proteome</keyword>
<sequence>MYLSGSGRPSTLVAIDNTDTNLVDVTDPARLVIDDTNIHFDTSRDAVQAATLSRAVQNLVEDAKASSFNHTLAVITAPVSFRHSFTVYGVLIPASGSSPPAMMAWANYSVNGTPVAVHIPPSAALVTNYPLFTSAELDTNEQYTLTAEIWASPDSPYVFDYLLAFSPKAPAYQRNNGPASFSEATNSTLTPASISTPKSTPLTSTSTPTPTSISTTTSSSTSTPVLGSGTQSFPPWAIAALVIVGAVTVLGLAWLIYQSKRRSERFLERWSPYTQDLGLTTRPHPAAQAANRCRVDYPFAPTPYQAGAPACYVVAAAYPVCIPTQAGIVNAIAWQPLQYAPGPAFPWRSI</sequence>
<dbReference type="Proteomes" id="UP000230002">
    <property type="component" value="Unassembled WGS sequence"/>
</dbReference>
<dbReference type="AlphaFoldDB" id="A0A2G8SIC5"/>
<feature type="compositionally biased region" description="Low complexity" evidence="1">
    <location>
        <begin position="193"/>
        <end position="224"/>
    </location>
</feature>
<feature type="transmembrane region" description="Helical" evidence="2">
    <location>
        <begin position="236"/>
        <end position="257"/>
    </location>
</feature>
<dbReference type="OrthoDB" id="2758590at2759"/>
<gene>
    <name evidence="3" type="ORF">GSI_04135</name>
</gene>
<evidence type="ECO:0000313" key="3">
    <source>
        <dbReference type="EMBL" id="PIL33512.1"/>
    </source>
</evidence>
<name>A0A2G8SIC5_9APHY</name>
<protein>
    <submittedName>
        <fullName evidence="3">Uncharacterized protein</fullName>
    </submittedName>
</protein>
<comment type="caution">
    <text evidence="3">The sequence shown here is derived from an EMBL/GenBank/DDBJ whole genome shotgun (WGS) entry which is preliminary data.</text>
</comment>
<evidence type="ECO:0000256" key="1">
    <source>
        <dbReference type="SAM" id="MobiDB-lite"/>
    </source>
</evidence>
<organism evidence="3 4">
    <name type="scientific">Ganoderma sinense ZZ0214-1</name>
    <dbReference type="NCBI Taxonomy" id="1077348"/>
    <lineage>
        <taxon>Eukaryota</taxon>
        <taxon>Fungi</taxon>
        <taxon>Dikarya</taxon>
        <taxon>Basidiomycota</taxon>
        <taxon>Agaricomycotina</taxon>
        <taxon>Agaricomycetes</taxon>
        <taxon>Polyporales</taxon>
        <taxon>Polyporaceae</taxon>
        <taxon>Ganoderma</taxon>
    </lineage>
</organism>
<feature type="region of interest" description="Disordered" evidence="1">
    <location>
        <begin position="176"/>
        <end position="226"/>
    </location>
</feature>